<dbReference type="OrthoDB" id="10288972at2759"/>
<accession>A0A2R6XHI5</accession>
<name>A0A2R6XHI5_MARPO</name>
<organism evidence="1 2">
    <name type="scientific">Marchantia polymorpha</name>
    <name type="common">Common liverwort</name>
    <name type="synonym">Marchantia aquatica</name>
    <dbReference type="NCBI Taxonomy" id="3197"/>
    <lineage>
        <taxon>Eukaryota</taxon>
        <taxon>Viridiplantae</taxon>
        <taxon>Streptophyta</taxon>
        <taxon>Embryophyta</taxon>
        <taxon>Marchantiophyta</taxon>
        <taxon>Marchantiopsida</taxon>
        <taxon>Marchantiidae</taxon>
        <taxon>Marchantiales</taxon>
        <taxon>Marchantiaceae</taxon>
        <taxon>Marchantia</taxon>
    </lineage>
</organism>
<evidence type="ECO:0000313" key="2">
    <source>
        <dbReference type="Proteomes" id="UP000244005"/>
    </source>
</evidence>
<reference evidence="2" key="1">
    <citation type="journal article" date="2017" name="Cell">
        <title>Insights into land plant evolution garnered from the Marchantia polymorpha genome.</title>
        <authorList>
            <person name="Bowman J.L."/>
            <person name="Kohchi T."/>
            <person name="Yamato K.T."/>
            <person name="Jenkins J."/>
            <person name="Shu S."/>
            <person name="Ishizaki K."/>
            <person name="Yamaoka S."/>
            <person name="Nishihama R."/>
            <person name="Nakamura Y."/>
            <person name="Berger F."/>
            <person name="Adam C."/>
            <person name="Aki S.S."/>
            <person name="Althoff F."/>
            <person name="Araki T."/>
            <person name="Arteaga-Vazquez M.A."/>
            <person name="Balasubrmanian S."/>
            <person name="Barry K."/>
            <person name="Bauer D."/>
            <person name="Boehm C.R."/>
            <person name="Briginshaw L."/>
            <person name="Caballero-Perez J."/>
            <person name="Catarino B."/>
            <person name="Chen F."/>
            <person name="Chiyoda S."/>
            <person name="Chovatia M."/>
            <person name="Davies K.M."/>
            <person name="Delmans M."/>
            <person name="Demura T."/>
            <person name="Dierschke T."/>
            <person name="Dolan L."/>
            <person name="Dorantes-Acosta A.E."/>
            <person name="Eklund D.M."/>
            <person name="Florent S.N."/>
            <person name="Flores-Sandoval E."/>
            <person name="Fujiyama A."/>
            <person name="Fukuzawa H."/>
            <person name="Galik B."/>
            <person name="Grimanelli D."/>
            <person name="Grimwood J."/>
            <person name="Grossniklaus U."/>
            <person name="Hamada T."/>
            <person name="Haseloff J."/>
            <person name="Hetherington A.J."/>
            <person name="Higo A."/>
            <person name="Hirakawa Y."/>
            <person name="Hundley H.N."/>
            <person name="Ikeda Y."/>
            <person name="Inoue K."/>
            <person name="Inoue S.I."/>
            <person name="Ishida S."/>
            <person name="Jia Q."/>
            <person name="Kakita M."/>
            <person name="Kanazawa T."/>
            <person name="Kawai Y."/>
            <person name="Kawashima T."/>
            <person name="Kennedy M."/>
            <person name="Kinose K."/>
            <person name="Kinoshita T."/>
            <person name="Kohara Y."/>
            <person name="Koide E."/>
            <person name="Komatsu K."/>
            <person name="Kopischke S."/>
            <person name="Kubo M."/>
            <person name="Kyozuka J."/>
            <person name="Lagercrantz U."/>
            <person name="Lin S.S."/>
            <person name="Lindquist E."/>
            <person name="Lipzen A.M."/>
            <person name="Lu C.W."/>
            <person name="De Luna E."/>
            <person name="Martienssen R.A."/>
            <person name="Minamino N."/>
            <person name="Mizutani M."/>
            <person name="Mizutani M."/>
            <person name="Mochizuki N."/>
            <person name="Monte I."/>
            <person name="Mosher R."/>
            <person name="Nagasaki H."/>
            <person name="Nakagami H."/>
            <person name="Naramoto S."/>
            <person name="Nishitani K."/>
            <person name="Ohtani M."/>
            <person name="Okamoto T."/>
            <person name="Okumura M."/>
            <person name="Phillips J."/>
            <person name="Pollak B."/>
            <person name="Reinders A."/>
            <person name="Rovekamp M."/>
            <person name="Sano R."/>
            <person name="Sawa S."/>
            <person name="Schmid M.W."/>
            <person name="Shirakawa M."/>
            <person name="Solano R."/>
            <person name="Spunde A."/>
            <person name="Suetsugu N."/>
            <person name="Sugano S."/>
            <person name="Sugiyama A."/>
            <person name="Sun R."/>
            <person name="Suzuki Y."/>
            <person name="Takenaka M."/>
            <person name="Takezawa D."/>
            <person name="Tomogane H."/>
            <person name="Tsuzuki M."/>
            <person name="Ueda T."/>
            <person name="Umeda M."/>
            <person name="Ward J.M."/>
            <person name="Watanabe Y."/>
            <person name="Yazaki K."/>
            <person name="Yokoyama R."/>
            <person name="Yoshitake Y."/>
            <person name="Yotsui I."/>
            <person name="Zachgo S."/>
            <person name="Schmutz J."/>
        </authorList>
    </citation>
    <scope>NUCLEOTIDE SEQUENCE [LARGE SCALE GENOMIC DNA]</scope>
    <source>
        <strain evidence="2">Tak-1</strain>
    </source>
</reference>
<dbReference type="AlphaFoldDB" id="A0A2R6XHI5"/>
<dbReference type="Proteomes" id="UP000244005">
    <property type="component" value="Unassembled WGS sequence"/>
</dbReference>
<proteinExistence type="predicted"/>
<gene>
    <name evidence="1" type="ORF">MARPO_0014s0098</name>
</gene>
<protein>
    <submittedName>
        <fullName evidence="1">Uncharacterized protein</fullName>
    </submittedName>
</protein>
<dbReference type="Gramene" id="Mp1g11290.1">
    <property type="protein sequence ID" value="Mp1g11290.1.cds1"/>
    <property type="gene ID" value="Mp1g11290"/>
</dbReference>
<keyword evidence="2" id="KW-1185">Reference proteome</keyword>
<sequence>MDVHLHGACMGKLVGPAGGGGGGGGPGPGVSTQFRVMPNGLPSDCISTDWDRIHAVGHFPSLTLRVATPSPHRTFSPEPLKISDEFISSGSNSPAQDALNGFLLHDIPAGVRRPSLTPTTSGNALSKLLDKKPAARLQDDGDVPEVLGAAGSFVLN</sequence>
<dbReference type="EMBL" id="KZ772686">
    <property type="protein sequence ID" value="PTQ45566.1"/>
    <property type="molecule type" value="Genomic_DNA"/>
</dbReference>
<evidence type="ECO:0000313" key="1">
    <source>
        <dbReference type="EMBL" id="PTQ45566.1"/>
    </source>
</evidence>